<feature type="non-terminal residue" evidence="8">
    <location>
        <position position="1"/>
    </location>
</feature>
<evidence type="ECO:0000256" key="3">
    <source>
        <dbReference type="ARBA" id="ARBA00004613"/>
    </source>
</evidence>
<protein>
    <recommendedName>
        <fullName evidence="10">Right handed beta helix domain-containing protein</fullName>
    </recommendedName>
</protein>
<name>A0ABW1T4V6_9ACTN</name>
<keyword evidence="4" id="KW-0964">Secreted</keyword>
<evidence type="ECO:0000256" key="1">
    <source>
        <dbReference type="ARBA" id="ARBA00004196"/>
    </source>
</evidence>
<dbReference type="InterPro" id="IPR003368">
    <property type="entry name" value="POMP_repeat"/>
</dbReference>
<sequence>VSKTLTLTGAGADRTVTRALRVTDSGVATIKSLSITGSASDGIQNDGTLTLVASRVTDSYFAGIRNWGTATIKNTTISGNHAFGAYQACQPNAPCFFGGAGIFNAGALALSNSTVSDNRSMASGGGILSTGRLTLSASTVTRNVAFRGCIGSDGIPECTPGGAASGAGLAVFGGTATVSDSTISGNTAADDGGGIYVASGTVTIVSTTVAGNIAGLDGGGIINYGTSTLKRSSIAGNTAGGSGGGIANVDGGDIQLRGSTVTGNRALQGGGLASTSIAPVPVWMDSKTSITGNVPDDCWPISFGAGCAA</sequence>
<organism evidence="8 9">
    <name type="scientific">Longivirga aurantiaca</name>
    <dbReference type="NCBI Taxonomy" id="1837743"/>
    <lineage>
        <taxon>Bacteria</taxon>
        <taxon>Bacillati</taxon>
        <taxon>Actinomycetota</taxon>
        <taxon>Actinomycetes</taxon>
        <taxon>Sporichthyales</taxon>
        <taxon>Sporichthyaceae</taxon>
        <taxon>Longivirga</taxon>
    </lineage>
</organism>
<gene>
    <name evidence="8" type="ORF">ACFQGU_17560</name>
</gene>
<dbReference type="Proteomes" id="UP001596138">
    <property type="component" value="Unassembled WGS sequence"/>
</dbReference>
<keyword evidence="9" id="KW-1185">Reference proteome</keyword>
<dbReference type="EMBL" id="JBHSTI010000059">
    <property type="protein sequence ID" value="MFC6239683.1"/>
    <property type="molecule type" value="Genomic_DNA"/>
</dbReference>
<dbReference type="Pfam" id="PF02415">
    <property type="entry name" value="Chlam_PMP"/>
    <property type="match status" value="1"/>
</dbReference>
<proteinExistence type="predicted"/>
<evidence type="ECO:0000313" key="8">
    <source>
        <dbReference type="EMBL" id="MFC6239683.1"/>
    </source>
</evidence>
<dbReference type="InterPro" id="IPR011050">
    <property type="entry name" value="Pectin_lyase_fold/virulence"/>
</dbReference>
<evidence type="ECO:0000256" key="6">
    <source>
        <dbReference type="ARBA" id="ARBA00023136"/>
    </source>
</evidence>
<comment type="caution">
    <text evidence="8">The sequence shown here is derived from an EMBL/GenBank/DDBJ whole genome shotgun (WGS) entry which is preliminary data.</text>
</comment>
<reference evidence="9" key="1">
    <citation type="journal article" date="2019" name="Int. J. Syst. Evol. Microbiol.">
        <title>The Global Catalogue of Microorganisms (GCM) 10K type strain sequencing project: providing services to taxonomists for standard genome sequencing and annotation.</title>
        <authorList>
            <consortium name="The Broad Institute Genomics Platform"/>
            <consortium name="The Broad Institute Genome Sequencing Center for Infectious Disease"/>
            <person name="Wu L."/>
            <person name="Ma J."/>
        </authorList>
    </citation>
    <scope>NUCLEOTIDE SEQUENCE [LARGE SCALE GENOMIC DNA]</scope>
    <source>
        <strain evidence="9">CGMCC 4.7317</strain>
    </source>
</reference>
<evidence type="ECO:0000256" key="4">
    <source>
        <dbReference type="ARBA" id="ARBA00022525"/>
    </source>
</evidence>
<evidence type="ECO:0000256" key="5">
    <source>
        <dbReference type="ARBA" id="ARBA00022729"/>
    </source>
</evidence>
<dbReference type="SMART" id="SM00710">
    <property type="entry name" value="PbH1"/>
    <property type="match status" value="5"/>
</dbReference>
<evidence type="ECO:0008006" key="10">
    <source>
        <dbReference type="Google" id="ProtNLM"/>
    </source>
</evidence>
<dbReference type="SUPFAM" id="SSF51126">
    <property type="entry name" value="Pectin lyase-like"/>
    <property type="match status" value="1"/>
</dbReference>
<dbReference type="InterPro" id="IPR006626">
    <property type="entry name" value="PbH1"/>
</dbReference>
<evidence type="ECO:0000256" key="7">
    <source>
        <dbReference type="ARBA" id="ARBA00023237"/>
    </source>
</evidence>
<evidence type="ECO:0000256" key="2">
    <source>
        <dbReference type="ARBA" id="ARBA00004442"/>
    </source>
</evidence>
<keyword evidence="6" id="KW-0472">Membrane</keyword>
<accession>A0ABW1T4V6</accession>
<keyword evidence="5" id="KW-0732">Signal</keyword>
<comment type="subcellular location">
    <subcellularLocation>
        <location evidence="1">Cell envelope</location>
    </subcellularLocation>
    <subcellularLocation>
        <location evidence="2">Cell outer membrane</location>
    </subcellularLocation>
    <subcellularLocation>
        <location evidence="3">Secreted</location>
    </subcellularLocation>
</comment>
<keyword evidence="7" id="KW-0998">Cell outer membrane</keyword>
<evidence type="ECO:0000313" key="9">
    <source>
        <dbReference type="Proteomes" id="UP001596138"/>
    </source>
</evidence>